<proteinExistence type="predicted"/>
<dbReference type="EMBL" id="UOFF01000438">
    <property type="protein sequence ID" value="VAW57677.1"/>
    <property type="molecule type" value="Genomic_DNA"/>
</dbReference>
<dbReference type="AlphaFoldDB" id="A0A3B0X441"/>
<dbReference type="CDD" id="cd20716">
    <property type="entry name" value="cyt_P460_fam"/>
    <property type="match status" value="1"/>
</dbReference>
<accession>A0A3B0X441</accession>
<feature type="domain" description="Cytochrome P460" evidence="1">
    <location>
        <begin position="111"/>
        <end position="185"/>
    </location>
</feature>
<dbReference type="PROSITE" id="PS51257">
    <property type="entry name" value="PROKAR_LIPOPROTEIN"/>
    <property type="match status" value="1"/>
</dbReference>
<evidence type="ECO:0000313" key="2">
    <source>
        <dbReference type="EMBL" id="VAW57677.1"/>
    </source>
</evidence>
<protein>
    <recommendedName>
        <fullName evidence="1">Cytochrome P460 domain-containing protein</fullName>
    </recommendedName>
</protein>
<evidence type="ECO:0000259" key="1">
    <source>
        <dbReference type="Pfam" id="PF16694"/>
    </source>
</evidence>
<organism evidence="2">
    <name type="scientific">hydrothermal vent metagenome</name>
    <dbReference type="NCBI Taxonomy" id="652676"/>
    <lineage>
        <taxon>unclassified sequences</taxon>
        <taxon>metagenomes</taxon>
        <taxon>ecological metagenomes</taxon>
    </lineage>
</organism>
<dbReference type="Gene3D" id="3.50.70.20">
    <property type="entry name" value="Cytochrome P460"/>
    <property type="match status" value="1"/>
</dbReference>
<gene>
    <name evidence="2" type="ORF">MNBD_GAMMA07-1100</name>
</gene>
<name>A0A3B0X441_9ZZZZ</name>
<sequence length="191" mass="20672">MKINKKLLLGSMIITTLALTGCQTMMSGMGMIPMGSSTDQEDAANLWAVLKQNNLVGNNMKRVRVYPGSPPHGKILETLHQQVTVNGYTGLAIIKRNYGGPGVSTNAVKSNPGKYLKAVTVMFKREAGYDPEDKNWFWAKYKPNGSLHTKPKMGMDIPLAGRVAKGKDEGCISCHKGAPGGDFVFAQDISL</sequence>
<reference evidence="2" key="1">
    <citation type="submission" date="2018-06" db="EMBL/GenBank/DDBJ databases">
        <authorList>
            <person name="Zhirakovskaya E."/>
        </authorList>
    </citation>
    <scope>NUCLEOTIDE SEQUENCE</scope>
</reference>
<dbReference type="InterPro" id="IPR032033">
    <property type="entry name" value="Cytochrome_P460"/>
</dbReference>
<dbReference type="InterPro" id="IPR038142">
    <property type="entry name" value="Cytochrome_P460_sp"/>
</dbReference>
<dbReference type="Pfam" id="PF16694">
    <property type="entry name" value="Cytochrome_P460"/>
    <property type="match status" value="1"/>
</dbReference>